<dbReference type="Pfam" id="PF12937">
    <property type="entry name" value="F-box-like"/>
    <property type="match status" value="1"/>
</dbReference>
<organism evidence="5 6">
    <name type="scientific">Sander lucioperca</name>
    <name type="common">Pike-perch</name>
    <name type="synonym">Perca lucioperca</name>
    <dbReference type="NCBI Taxonomy" id="283035"/>
    <lineage>
        <taxon>Eukaryota</taxon>
        <taxon>Metazoa</taxon>
        <taxon>Chordata</taxon>
        <taxon>Craniata</taxon>
        <taxon>Vertebrata</taxon>
        <taxon>Euteleostomi</taxon>
        <taxon>Actinopterygii</taxon>
        <taxon>Neopterygii</taxon>
        <taxon>Teleostei</taxon>
        <taxon>Neoteleostei</taxon>
        <taxon>Acanthomorphata</taxon>
        <taxon>Eupercaria</taxon>
        <taxon>Perciformes</taxon>
        <taxon>Percoidei</taxon>
        <taxon>Percidae</taxon>
        <taxon>Luciopercinae</taxon>
        <taxon>Sander</taxon>
    </lineage>
</organism>
<dbReference type="PROSITE" id="PS50294">
    <property type="entry name" value="WD_REPEATS_REGION"/>
    <property type="match status" value="1"/>
</dbReference>
<dbReference type="Pfam" id="PF00400">
    <property type="entry name" value="WD40"/>
    <property type="match status" value="1"/>
</dbReference>
<evidence type="ECO:0000313" key="6">
    <source>
        <dbReference type="Proteomes" id="UP000694568"/>
    </source>
</evidence>
<keyword evidence="6" id="KW-1185">Reference proteome</keyword>
<dbReference type="PROSITE" id="PS50082">
    <property type="entry name" value="WD_REPEATS_2"/>
    <property type="match status" value="1"/>
</dbReference>
<feature type="repeat" description="WD" evidence="3">
    <location>
        <begin position="144"/>
        <end position="183"/>
    </location>
</feature>
<dbReference type="SUPFAM" id="SSF81383">
    <property type="entry name" value="F-box domain"/>
    <property type="match status" value="1"/>
</dbReference>
<dbReference type="CDD" id="cd22131">
    <property type="entry name" value="F-box_FBXW2"/>
    <property type="match status" value="1"/>
</dbReference>
<dbReference type="AlphaFoldDB" id="A0A8D0A283"/>
<evidence type="ECO:0000313" key="5">
    <source>
        <dbReference type="Ensembl" id="ENSSLUP00000047824.1"/>
    </source>
</evidence>
<dbReference type="PROSITE" id="PS50181">
    <property type="entry name" value="FBOX"/>
    <property type="match status" value="1"/>
</dbReference>
<dbReference type="SMART" id="SM00320">
    <property type="entry name" value="WD40"/>
    <property type="match status" value="3"/>
</dbReference>
<reference evidence="5" key="1">
    <citation type="submission" date="2025-08" db="UniProtKB">
        <authorList>
            <consortium name="Ensembl"/>
        </authorList>
    </citation>
    <scope>IDENTIFICATION</scope>
</reference>
<evidence type="ECO:0000259" key="4">
    <source>
        <dbReference type="PROSITE" id="PS50181"/>
    </source>
</evidence>
<evidence type="ECO:0000256" key="1">
    <source>
        <dbReference type="ARBA" id="ARBA00022574"/>
    </source>
</evidence>
<dbReference type="Ensembl" id="ENSSLUT00000049277.1">
    <property type="protein sequence ID" value="ENSSLUP00000047824.1"/>
    <property type="gene ID" value="ENSSLUG00000020998.1"/>
</dbReference>
<dbReference type="InterPro" id="IPR001680">
    <property type="entry name" value="WD40_rpt"/>
</dbReference>
<dbReference type="InterPro" id="IPR019775">
    <property type="entry name" value="WD40_repeat_CS"/>
</dbReference>
<dbReference type="InterPro" id="IPR036322">
    <property type="entry name" value="WD40_repeat_dom_sf"/>
</dbReference>
<keyword evidence="1 3" id="KW-0853">WD repeat</keyword>
<keyword evidence="2" id="KW-0677">Repeat</keyword>
<dbReference type="PANTHER" id="PTHR44436">
    <property type="entry name" value="F-BOX/WD REPEAT-CONTAINING PROTEIN 2"/>
    <property type="match status" value="1"/>
</dbReference>
<dbReference type="PANTHER" id="PTHR44436:SF1">
    <property type="entry name" value="F-BOX_WD REPEAT-CONTAINING PROTEIN 2"/>
    <property type="match status" value="1"/>
</dbReference>
<dbReference type="Proteomes" id="UP000694568">
    <property type="component" value="Unplaced"/>
</dbReference>
<evidence type="ECO:0000256" key="3">
    <source>
        <dbReference type="PROSITE-ProRule" id="PRU00221"/>
    </source>
</evidence>
<dbReference type="GeneTree" id="ENSGT00930000151016"/>
<dbReference type="Gene3D" id="1.20.1280.50">
    <property type="match status" value="1"/>
</dbReference>
<dbReference type="InterPro" id="IPR036047">
    <property type="entry name" value="F-box-like_dom_sf"/>
</dbReference>
<sequence>METAAFEGWLQSVSASFLTLNDQQRNQSLDQLISLSGAVQLRHLSNGLETLLKRDFLRLLPLELAFYLLHWLDPETLLTCCLVCKQWNKVINSCTEVWQGVCRELGWRIDESIQEAPHWKGVYLKAKLRMVQLQDQEAFETSSLIGHSARVYALYYKDGLLCTGSDDLSAKLWDVRTGQCIYGIQTHTCATVKFDEQKLVTGSFDNTMACWEWSTGAKIQQFRGHTGVSHLILGNEFDLIHFPFVINVMCLLDVFGVVISHQVLLQKSEVESMVHSPGDYILLSADKYEIKVWPLGREINCKCLKTLSVSEDRSISLQPRLQFDGRYIVCSSDLGVYQWDFASFEILRVIKTQDPGNLSLLSFGEVFALLFDNHFLYVMDLRTEAISGRWPLPAYRKSKRGSSFLAGVTSWLNGLDGDNDSGLVFATSMPDHSIHLVLWKENG</sequence>
<dbReference type="InterPro" id="IPR001810">
    <property type="entry name" value="F-box_dom"/>
</dbReference>
<accession>A0A8D0A283</accession>
<proteinExistence type="predicted"/>
<evidence type="ECO:0000256" key="2">
    <source>
        <dbReference type="ARBA" id="ARBA00022737"/>
    </source>
</evidence>
<protein>
    <submittedName>
        <fullName evidence="5">F-box and WD repeat domain containing 2</fullName>
    </submittedName>
</protein>
<dbReference type="SUPFAM" id="SSF50978">
    <property type="entry name" value="WD40 repeat-like"/>
    <property type="match status" value="1"/>
</dbReference>
<dbReference type="SMART" id="SM00256">
    <property type="entry name" value="FBOX"/>
    <property type="match status" value="1"/>
</dbReference>
<dbReference type="Gene3D" id="2.130.10.10">
    <property type="entry name" value="YVTN repeat-like/Quinoprotein amine dehydrogenase"/>
    <property type="match status" value="1"/>
</dbReference>
<dbReference type="InterPro" id="IPR042627">
    <property type="entry name" value="FBXW2"/>
</dbReference>
<dbReference type="PROSITE" id="PS00678">
    <property type="entry name" value="WD_REPEATS_1"/>
    <property type="match status" value="1"/>
</dbReference>
<gene>
    <name evidence="5" type="primary">fbxw2</name>
</gene>
<dbReference type="InterPro" id="IPR015943">
    <property type="entry name" value="WD40/YVTN_repeat-like_dom_sf"/>
</dbReference>
<reference evidence="5" key="2">
    <citation type="submission" date="2025-09" db="UniProtKB">
        <authorList>
            <consortium name="Ensembl"/>
        </authorList>
    </citation>
    <scope>IDENTIFICATION</scope>
</reference>
<name>A0A8D0A283_SANLU</name>
<feature type="domain" description="F-box" evidence="4">
    <location>
        <begin position="54"/>
        <end position="101"/>
    </location>
</feature>